<evidence type="ECO:0000256" key="1">
    <source>
        <dbReference type="SAM" id="MobiDB-lite"/>
    </source>
</evidence>
<accession>A0A915EDW3</accession>
<keyword evidence="3" id="KW-1185">Reference proteome</keyword>
<feature type="transmembrane region" description="Helical" evidence="2">
    <location>
        <begin position="15"/>
        <end position="35"/>
    </location>
</feature>
<dbReference type="WBParaSite" id="jg4827">
    <property type="protein sequence ID" value="jg4827"/>
    <property type="gene ID" value="jg4827"/>
</dbReference>
<feature type="region of interest" description="Disordered" evidence="1">
    <location>
        <begin position="128"/>
        <end position="199"/>
    </location>
</feature>
<dbReference type="Proteomes" id="UP000887574">
    <property type="component" value="Unplaced"/>
</dbReference>
<sequence length="384" mass="42954">MPQLYWSRLKYRNNVFLKNVLFYIFIFYFLTRTLAEDELDQENQQIFNLTTDATTGLSLALADDAVIVVVHDQSIAHSTIIRRIDSRKMKKILKRKMAQENRHYLQQMNLKTINSLLAGDWADQNIENPESFSTSTTTSATTPTNLTEEVNQKGDYSQTEESPISITTPVPTTTTPQKRPKAVLKPQQSYKNHKKPVKQPSKGFKKVVYLSVPILFVLLADFVLPAILQISECLRICAKRGDNAARSASVHSSQVSSNYALSILGPGCSSFNSPSYSHKHHSGCLQTLVQPSQSAFLADLRQANSSEFQETAERVIAAVTFLLEGKEPSYRGSSVLTFRFQTVVGTMVVMDVTFARPINVPKGVFLRGLSRSLKRDLTLELLAG</sequence>
<evidence type="ECO:0000256" key="2">
    <source>
        <dbReference type="SAM" id="Phobius"/>
    </source>
</evidence>
<feature type="transmembrane region" description="Helical" evidence="2">
    <location>
        <begin position="207"/>
        <end position="228"/>
    </location>
</feature>
<organism evidence="3 4">
    <name type="scientific">Ditylenchus dipsaci</name>
    <dbReference type="NCBI Taxonomy" id="166011"/>
    <lineage>
        <taxon>Eukaryota</taxon>
        <taxon>Metazoa</taxon>
        <taxon>Ecdysozoa</taxon>
        <taxon>Nematoda</taxon>
        <taxon>Chromadorea</taxon>
        <taxon>Rhabditida</taxon>
        <taxon>Tylenchina</taxon>
        <taxon>Tylenchomorpha</taxon>
        <taxon>Sphaerularioidea</taxon>
        <taxon>Anguinidae</taxon>
        <taxon>Anguininae</taxon>
        <taxon>Ditylenchus</taxon>
    </lineage>
</organism>
<feature type="compositionally biased region" description="Low complexity" evidence="1">
    <location>
        <begin position="128"/>
        <end position="149"/>
    </location>
</feature>
<reference evidence="4" key="1">
    <citation type="submission" date="2022-11" db="UniProtKB">
        <authorList>
            <consortium name="WormBaseParasite"/>
        </authorList>
    </citation>
    <scope>IDENTIFICATION</scope>
</reference>
<name>A0A915EDW3_9BILA</name>
<keyword evidence="2" id="KW-0472">Membrane</keyword>
<proteinExistence type="predicted"/>
<evidence type="ECO:0000313" key="4">
    <source>
        <dbReference type="WBParaSite" id="jg4827"/>
    </source>
</evidence>
<protein>
    <submittedName>
        <fullName evidence="4">Uncharacterized protein</fullName>
    </submittedName>
</protein>
<dbReference type="AlphaFoldDB" id="A0A915EDW3"/>
<evidence type="ECO:0000313" key="3">
    <source>
        <dbReference type="Proteomes" id="UP000887574"/>
    </source>
</evidence>
<keyword evidence="2" id="KW-0812">Transmembrane</keyword>
<keyword evidence="2" id="KW-1133">Transmembrane helix</keyword>
<feature type="compositionally biased region" description="Low complexity" evidence="1">
    <location>
        <begin position="162"/>
        <end position="176"/>
    </location>
</feature>